<dbReference type="OrthoDB" id="1151021at2"/>
<dbReference type="PROSITE" id="PS51257">
    <property type="entry name" value="PROKAR_LIPOPROTEIN"/>
    <property type="match status" value="1"/>
</dbReference>
<organism evidence="2 3">
    <name type="scientific">Flavobacterium endophyticum</name>
    <dbReference type="NCBI Taxonomy" id="1540163"/>
    <lineage>
        <taxon>Bacteria</taxon>
        <taxon>Pseudomonadati</taxon>
        <taxon>Bacteroidota</taxon>
        <taxon>Flavobacteriia</taxon>
        <taxon>Flavobacteriales</taxon>
        <taxon>Flavobacteriaceae</taxon>
        <taxon>Flavobacterium</taxon>
    </lineage>
</organism>
<accession>A0A495MP92</accession>
<gene>
    <name evidence="2" type="ORF">CLV94_1698</name>
</gene>
<evidence type="ECO:0000313" key="3">
    <source>
        <dbReference type="Proteomes" id="UP000277579"/>
    </source>
</evidence>
<evidence type="ECO:0008006" key="4">
    <source>
        <dbReference type="Google" id="ProtNLM"/>
    </source>
</evidence>
<dbReference type="EMBL" id="RBLC01000001">
    <property type="protein sequence ID" value="RKS26633.1"/>
    <property type="molecule type" value="Genomic_DNA"/>
</dbReference>
<dbReference type="Proteomes" id="UP000277579">
    <property type="component" value="Unassembled WGS sequence"/>
</dbReference>
<sequence length="185" mass="21242">MKKIIVLCLFAFLLSCDSNKVETVTVKNKFSLELPSFLSKARDLHNDASLQYQNAFKEFYVVVIDEPKQEFYDVANTTTDFTPDLNGYYQILKSSLEESISDTQFTPTKDIQINGLKAKTFSFTGEIDNLPIFYDIAYIEGKETFYQVVIWTLKGSKEKFNEPMDKIISSFKEIGSGRKSDRSKK</sequence>
<dbReference type="RefSeq" id="WP_121375939.1">
    <property type="nucleotide sequence ID" value="NZ_RBLC01000001.1"/>
</dbReference>
<dbReference type="AlphaFoldDB" id="A0A495MP92"/>
<evidence type="ECO:0000256" key="1">
    <source>
        <dbReference type="SAM" id="SignalP"/>
    </source>
</evidence>
<dbReference type="Gene3D" id="3.40.1000.10">
    <property type="entry name" value="Mog1/PsbP, alpha/beta/alpha sandwich"/>
    <property type="match status" value="1"/>
</dbReference>
<reference evidence="2 3" key="1">
    <citation type="submission" date="2018-10" db="EMBL/GenBank/DDBJ databases">
        <title>Genomic Encyclopedia of Archaeal and Bacterial Type Strains, Phase II (KMG-II): from individual species to whole genera.</title>
        <authorList>
            <person name="Goeker M."/>
        </authorList>
    </citation>
    <scope>NUCLEOTIDE SEQUENCE [LARGE SCALE GENOMIC DNA]</scope>
    <source>
        <strain evidence="2 3">DSM 29537</strain>
    </source>
</reference>
<protein>
    <recommendedName>
        <fullName evidence="4">Lipoprotein</fullName>
    </recommendedName>
</protein>
<keyword evidence="1" id="KW-0732">Signal</keyword>
<proteinExistence type="predicted"/>
<comment type="caution">
    <text evidence="2">The sequence shown here is derived from an EMBL/GenBank/DDBJ whole genome shotgun (WGS) entry which is preliminary data.</text>
</comment>
<name>A0A495MP92_9FLAO</name>
<keyword evidence="3" id="KW-1185">Reference proteome</keyword>
<evidence type="ECO:0000313" key="2">
    <source>
        <dbReference type="EMBL" id="RKS26633.1"/>
    </source>
</evidence>
<feature type="signal peptide" evidence="1">
    <location>
        <begin position="1"/>
        <end position="20"/>
    </location>
</feature>
<feature type="chain" id="PRO_5019799554" description="Lipoprotein" evidence="1">
    <location>
        <begin position="21"/>
        <end position="185"/>
    </location>
</feature>